<dbReference type="PIRSF" id="PIRSF037226">
    <property type="entry name" value="Amidohydrolase_ACY1L2_prd"/>
    <property type="match status" value="1"/>
</dbReference>
<dbReference type="GO" id="GO:0005737">
    <property type="term" value="C:cytoplasm"/>
    <property type="evidence" value="ECO:0007669"/>
    <property type="project" value="TreeGrafter"/>
</dbReference>
<dbReference type="InterPro" id="IPR011650">
    <property type="entry name" value="Peptidase_M20_dimer"/>
</dbReference>
<feature type="region of interest" description="Disordered" evidence="2">
    <location>
        <begin position="1"/>
        <end position="46"/>
    </location>
</feature>
<evidence type="ECO:0000313" key="5">
    <source>
        <dbReference type="Proteomes" id="UP000467240"/>
    </source>
</evidence>
<dbReference type="Pfam" id="PF07687">
    <property type="entry name" value="M20_dimer"/>
    <property type="match status" value="1"/>
</dbReference>
<feature type="compositionally biased region" description="Basic and acidic residues" evidence="2">
    <location>
        <begin position="1"/>
        <end position="14"/>
    </location>
</feature>
<name>A0A7J5C0V4_9MICO</name>
<organism evidence="4 5">
    <name type="scientific">Pseudoclavibacter chungangensis</name>
    <dbReference type="NCBI Taxonomy" id="587635"/>
    <lineage>
        <taxon>Bacteria</taxon>
        <taxon>Bacillati</taxon>
        <taxon>Actinomycetota</taxon>
        <taxon>Actinomycetes</taxon>
        <taxon>Micrococcales</taxon>
        <taxon>Microbacteriaceae</taxon>
        <taxon>Pseudoclavibacter</taxon>
    </lineage>
</organism>
<gene>
    <name evidence="4" type="ORF">F8O01_01935</name>
</gene>
<dbReference type="Gene3D" id="3.40.630.10">
    <property type="entry name" value="Zn peptidases"/>
    <property type="match status" value="1"/>
</dbReference>
<dbReference type="PANTHER" id="PTHR30575">
    <property type="entry name" value="PEPTIDASE M20"/>
    <property type="match status" value="1"/>
</dbReference>
<feature type="compositionally biased region" description="Low complexity" evidence="2">
    <location>
        <begin position="31"/>
        <end position="46"/>
    </location>
</feature>
<evidence type="ECO:0000256" key="2">
    <source>
        <dbReference type="SAM" id="MobiDB-lite"/>
    </source>
</evidence>
<dbReference type="SUPFAM" id="SSF53187">
    <property type="entry name" value="Zn-dependent exopeptidases"/>
    <property type="match status" value="1"/>
</dbReference>
<feature type="domain" description="Peptidase M20 dimerisation" evidence="3">
    <location>
        <begin position="213"/>
        <end position="312"/>
    </location>
</feature>
<dbReference type="InterPro" id="IPR017439">
    <property type="entry name" value="Amidohydrolase"/>
</dbReference>
<sequence>MTTIDRPDIDRETAASDPLEVYLAHDRRPQRAPADADPASPFAGAGADVHDRIRERVRALRPTLEALATEIHGYAEIGFDEHRSAAAIARVLDEHGTPAETGVFGLDTALRASAGPADGPTFAVLAEYDALPEIGHACGHNIIAALAVGAFLAAAPEVGELGARLVLLGTPAEENGGGKAHLIRAGAFEDIDAAGMVHPSGGDSASPVFGGGTTGVRRIRVTYHGRASHAAMSPYLGLNALDAVVTAYQSIAQLRQHILPIDRVHAIITDGGVAANIVPERASAEIFIRSTEIDTLQALTRRVLDIVDAAALATGTRAEVDADYEPPYLPLRNNVSLTKHWARHLGALGRNVPTVPATIRQGGPSTDMGNVTQILPGFHPSLGLGGDGTVLPHNASFAALAVTPSAFDALEDAAVALAGAAVDYLADPELRDAARAEFEASGGVVEWEDE</sequence>
<reference evidence="4 5" key="1">
    <citation type="submission" date="2019-09" db="EMBL/GenBank/DDBJ databases">
        <title>Phylogeny of genus Pseudoclavibacter and closely related genus.</title>
        <authorList>
            <person name="Li Y."/>
        </authorList>
    </citation>
    <scope>NUCLEOTIDE SEQUENCE [LARGE SCALE GENOMIC DNA]</scope>
    <source>
        <strain evidence="4 5">DSM 23821</strain>
    </source>
</reference>
<dbReference type="GO" id="GO:0046657">
    <property type="term" value="P:folic acid catabolic process"/>
    <property type="evidence" value="ECO:0007669"/>
    <property type="project" value="TreeGrafter"/>
</dbReference>
<accession>A0A7J5C0V4</accession>
<dbReference type="OrthoDB" id="9781032at2"/>
<evidence type="ECO:0000313" key="4">
    <source>
        <dbReference type="EMBL" id="KAB1662242.1"/>
    </source>
</evidence>
<evidence type="ECO:0000259" key="3">
    <source>
        <dbReference type="Pfam" id="PF07687"/>
    </source>
</evidence>
<dbReference type="FunFam" id="3.30.70.360:FF:000004">
    <property type="entry name" value="Peptidase M20 domain-containing protein 2"/>
    <property type="match status" value="1"/>
</dbReference>
<dbReference type="InterPro" id="IPR017144">
    <property type="entry name" value="Xaa-Arg_dipeptidase"/>
</dbReference>
<dbReference type="Pfam" id="PF01546">
    <property type="entry name" value="Peptidase_M20"/>
    <property type="match status" value="1"/>
</dbReference>
<dbReference type="PANTHER" id="PTHR30575:SF0">
    <property type="entry name" value="XAA-ARG DIPEPTIDASE"/>
    <property type="match status" value="1"/>
</dbReference>
<dbReference type="InterPro" id="IPR036264">
    <property type="entry name" value="Bact_exopeptidase_dim_dom"/>
</dbReference>
<dbReference type="Proteomes" id="UP000467240">
    <property type="component" value="Unassembled WGS sequence"/>
</dbReference>
<dbReference type="CDD" id="cd05672">
    <property type="entry name" value="M20_ACY1L2-like"/>
    <property type="match status" value="1"/>
</dbReference>
<dbReference type="SUPFAM" id="SSF55031">
    <property type="entry name" value="Bacterial exopeptidase dimerisation domain"/>
    <property type="match status" value="1"/>
</dbReference>
<keyword evidence="5" id="KW-1185">Reference proteome</keyword>
<evidence type="ECO:0000256" key="1">
    <source>
        <dbReference type="PIRNR" id="PIRNR037226"/>
    </source>
</evidence>
<dbReference type="RefSeq" id="WP_158039180.1">
    <property type="nucleotide sequence ID" value="NZ_JACCFV010000001.1"/>
</dbReference>
<dbReference type="AlphaFoldDB" id="A0A7J5C0V4"/>
<dbReference type="NCBIfam" id="TIGR01891">
    <property type="entry name" value="amidohydrolases"/>
    <property type="match status" value="1"/>
</dbReference>
<dbReference type="EMBL" id="WBJZ01000002">
    <property type="protein sequence ID" value="KAB1662242.1"/>
    <property type="molecule type" value="Genomic_DNA"/>
</dbReference>
<dbReference type="GO" id="GO:0071713">
    <property type="term" value="F:para-aminobenzoyl-glutamate hydrolase activity"/>
    <property type="evidence" value="ECO:0007669"/>
    <property type="project" value="TreeGrafter"/>
</dbReference>
<dbReference type="GO" id="GO:0016805">
    <property type="term" value="F:dipeptidase activity"/>
    <property type="evidence" value="ECO:0007669"/>
    <property type="project" value="InterPro"/>
</dbReference>
<comment type="caution">
    <text evidence="4">The sequence shown here is derived from an EMBL/GenBank/DDBJ whole genome shotgun (WGS) entry which is preliminary data.</text>
</comment>
<dbReference type="Gene3D" id="3.30.70.360">
    <property type="match status" value="1"/>
</dbReference>
<comment type="similarity">
    <text evidence="1">Belongs to the peptidase M20A family.</text>
</comment>
<proteinExistence type="inferred from homology"/>
<protein>
    <recommendedName>
        <fullName evidence="1">Peptidase M20 domain-containing protein 2</fullName>
    </recommendedName>
</protein>
<dbReference type="InterPro" id="IPR052030">
    <property type="entry name" value="Peptidase_M20/M20A_hydrolases"/>
</dbReference>
<dbReference type="InterPro" id="IPR002933">
    <property type="entry name" value="Peptidase_M20"/>
</dbReference>